<dbReference type="InterPro" id="IPR051201">
    <property type="entry name" value="Chloro_Bact_Ser_Proteases"/>
</dbReference>
<protein>
    <submittedName>
        <fullName evidence="5">PDZ domain-containing protein</fullName>
    </submittedName>
</protein>
<evidence type="ECO:0000259" key="4">
    <source>
        <dbReference type="PROSITE" id="PS50106"/>
    </source>
</evidence>
<dbReference type="EMBL" id="DSQF01000012">
    <property type="protein sequence ID" value="HGZ42902.1"/>
    <property type="molecule type" value="Genomic_DNA"/>
</dbReference>
<evidence type="ECO:0000256" key="1">
    <source>
        <dbReference type="ARBA" id="ARBA00022670"/>
    </source>
</evidence>
<comment type="caution">
    <text evidence="5">The sequence shown here is derived from an EMBL/GenBank/DDBJ whole genome shotgun (WGS) entry which is preliminary data.</text>
</comment>
<dbReference type="SUPFAM" id="SSF50494">
    <property type="entry name" value="Trypsin-like serine proteases"/>
    <property type="match status" value="1"/>
</dbReference>
<accession>A0A832I0Q2</accession>
<proteinExistence type="predicted"/>
<name>A0A832I0Q2_UNCEI</name>
<dbReference type="Pfam" id="PF13365">
    <property type="entry name" value="Trypsin_2"/>
    <property type="match status" value="1"/>
</dbReference>
<dbReference type="AlphaFoldDB" id="A0A832I0Q2"/>
<keyword evidence="3" id="KW-0732">Signal</keyword>
<sequence>MSRRAAVALAFALGLAAGGVAAWGAAPRGSRPAPAPATPAAADRTAQISASRRTAIVSAAQRVSPAVVSVSVIQTRVVRTDPFGGIFRDEFFDRFYPPMEYREQVPGIGSGVIVDRRGHVLTNEHVVRNAQEITVTLGDGRQLPATLLGASAVYDLAVLRVEGDDLPVAPLGDSDGLVVGEWAIAIGNPFGYLLNDPQPTVTAGVVSATRRDVKSEATEGGVYKNMIQTDAAINPGNSGGPLVNGDGEVIGINTFIFTRGGGSLGIGFAIPINLARRLLDEIVTYGRVRAAWPGMQVQEVTPYLARRLGFREAGGLVVTRVEEGGPAARAGVRAGDRVRAVNGTAVRNLDDAQRGIYGAAVGDRVTLELERGGRTLTLTLTLVEAPGGGR</sequence>
<keyword evidence="2" id="KW-0378">Hydrolase</keyword>
<feature type="chain" id="PRO_5032736634" evidence="3">
    <location>
        <begin position="22"/>
        <end position="390"/>
    </location>
</feature>
<dbReference type="InterPro" id="IPR036034">
    <property type="entry name" value="PDZ_sf"/>
</dbReference>
<dbReference type="GO" id="GO:0006508">
    <property type="term" value="P:proteolysis"/>
    <property type="evidence" value="ECO:0007669"/>
    <property type="project" value="UniProtKB-KW"/>
</dbReference>
<evidence type="ECO:0000256" key="3">
    <source>
        <dbReference type="SAM" id="SignalP"/>
    </source>
</evidence>
<dbReference type="SMART" id="SM00228">
    <property type="entry name" value="PDZ"/>
    <property type="match status" value="1"/>
</dbReference>
<organism evidence="5">
    <name type="scientific">Eiseniibacteriota bacterium</name>
    <dbReference type="NCBI Taxonomy" id="2212470"/>
    <lineage>
        <taxon>Bacteria</taxon>
        <taxon>Candidatus Eiseniibacteriota</taxon>
    </lineage>
</organism>
<keyword evidence="1" id="KW-0645">Protease</keyword>
<dbReference type="InterPro" id="IPR001940">
    <property type="entry name" value="Peptidase_S1C"/>
</dbReference>
<dbReference type="PROSITE" id="PS50106">
    <property type="entry name" value="PDZ"/>
    <property type="match status" value="1"/>
</dbReference>
<feature type="domain" description="PDZ" evidence="4">
    <location>
        <begin position="294"/>
        <end position="373"/>
    </location>
</feature>
<evidence type="ECO:0000256" key="2">
    <source>
        <dbReference type="ARBA" id="ARBA00022801"/>
    </source>
</evidence>
<evidence type="ECO:0000313" key="5">
    <source>
        <dbReference type="EMBL" id="HGZ42902.1"/>
    </source>
</evidence>
<dbReference type="PRINTS" id="PR00834">
    <property type="entry name" value="PROTEASES2C"/>
</dbReference>
<dbReference type="PANTHER" id="PTHR43343:SF3">
    <property type="entry name" value="PROTEASE DO-LIKE 8, CHLOROPLASTIC"/>
    <property type="match status" value="1"/>
</dbReference>
<dbReference type="Gene3D" id="2.40.10.120">
    <property type="match status" value="1"/>
</dbReference>
<dbReference type="InterPro" id="IPR009003">
    <property type="entry name" value="Peptidase_S1_PA"/>
</dbReference>
<dbReference type="Gene3D" id="2.30.42.10">
    <property type="match status" value="1"/>
</dbReference>
<dbReference type="PANTHER" id="PTHR43343">
    <property type="entry name" value="PEPTIDASE S12"/>
    <property type="match status" value="1"/>
</dbReference>
<dbReference type="InterPro" id="IPR001478">
    <property type="entry name" value="PDZ"/>
</dbReference>
<dbReference type="Pfam" id="PF13180">
    <property type="entry name" value="PDZ_2"/>
    <property type="match status" value="1"/>
</dbReference>
<feature type="signal peptide" evidence="3">
    <location>
        <begin position="1"/>
        <end position="21"/>
    </location>
</feature>
<gene>
    <name evidence="5" type="ORF">ENR23_05640</name>
</gene>
<reference evidence="5" key="1">
    <citation type="journal article" date="2020" name="mSystems">
        <title>Genome- and Community-Level Interaction Insights into Carbon Utilization and Element Cycling Functions of Hydrothermarchaeota in Hydrothermal Sediment.</title>
        <authorList>
            <person name="Zhou Z."/>
            <person name="Liu Y."/>
            <person name="Xu W."/>
            <person name="Pan J."/>
            <person name="Luo Z.H."/>
            <person name="Li M."/>
        </authorList>
    </citation>
    <scope>NUCLEOTIDE SEQUENCE [LARGE SCALE GENOMIC DNA]</scope>
    <source>
        <strain evidence="5">SpSt-381</strain>
    </source>
</reference>
<dbReference type="SUPFAM" id="SSF50156">
    <property type="entry name" value="PDZ domain-like"/>
    <property type="match status" value="1"/>
</dbReference>
<dbReference type="GO" id="GO:0004252">
    <property type="term" value="F:serine-type endopeptidase activity"/>
    <property type="evidence" value="ECO:0007669"/>
    <property type="project" value="InterPro"/>
</dbReference>